<dbReference type="Gene3D" id="3.40.50.620">
    <property type="entry name" value="HUPs"/>
    <property type="match status" value="1"/>
</dbReference>
<dbReference type="PRINTS" id="PR01438">
    <property type="entry name" value="UNVRSLSTRESS"/>
</dbReference>
<dbReference type="Pfam" id="PF00582">
    <property type="entry name" value="Usp"/>
    <property type="match status" value="1"/>
</dbReference>
<dbReference type="PANTHER" id="PTHR46268">
    <property type="entry name" value="STRESS RESPONSE PROTEIN NHAX"/>
    <property type="match status" value="1"/>
</dbReference>
<dbReference type="CDD" id="cd00293">
    <property type="entry name" value="USP-like"/>
    <property type="match status" value="1"/>
</dbReference>
<organism evidence="4 5">
    <name type="scientific">Octadecabacter dasysiphoniae</name>
    <dbReference type="NCBI Taxonomy" id="2909341"/>
    <lineage>
        <taxon>Bacteria</taxon>
        <taxon>Pseudomonadati</taxon>
        <taxon>Pseudomonadota</taxon>
        <taxon>Alphaproteobacteria</taxon>
        <taxon>Rhodobacterales</taxon>
        <taxon>Roseobacteraceae</taxon>
        <taxon>Octadecabacter</taxon>
    </lineage>
</organism>
<evidence type="ECO:0000313" key="4">
    <source>
        <dbReference type="EMBL" id="MCF2872980.1"/>
    </source>
</evidence>
<reference evidence="4 5" key="1">
    <citation type="submission" date="2022-01" db="EMBL/GenBank/DDBJ databases">
        <title>Octadecabacter sp. nov., isolated from a marine alga.</title>
        <authorList>
            <person name="Jin M.S."/>
            <person name="Kim H.M."/>
            <person name="Han D.M."/>
            <person name="Jung J.J."/>
            <person name="Jeon C.O."/>
        </authorList>
    </citation>
    <scope>NUCLEOTIDE SEQUENCE [LARGE SCALE GENOMIC DNA]</scope>
    <source>
        <strain evidence="4 5">G9-8</strain>
    </source>
</reference>
<comment type="similarity">
    <text evidence="1 2">Belongs to the universal stress protein A family.</text>
</comment>
<dbReference type="RefSeq" id="WP_235227310.1">
    <property type="nucleotide sequence ID" value="NZ_JAKGAQ010000007.1"/>
</dbReference>
<evidence type="ECO:0000259" key="3">
    <source>
        <dbReference type="Pfam" id="PF00582"/>
    </source>
</evidence>
<dbReference type="EMBL" id="JAKGAQ010000007">
    <property type="protein sequence ID" value="MCF2872980.1"/>
    <property type="molecule type" value="Genomic_DNA"/>
</dbReference>
<proteinExistence type="inferred from homology"/>
<protein>
    <recommendedName>
        <fullName evidence="2">Universal stress protein</fullName>
    </recommendedName>
</protein>
<accession>A0ABS9D0D0</accession>
<evidence type="ECO:0000256" key="1">
    <source>
        <dbReference type="ARBA" id="ARBA00008791"/>
    </source>
</evidence>
<dbReference type="PANTHER" id="PTHR46268:SF6">
    <property type="entry name" value="UNIVERSAL STRESS PROTEIN UP12"/>
    <property type="match status" value="1"/>
</dbReference>
<dbReference type="InterPro" id="IPR006015">
    <property type="entry name" value="Universal_stress_UspA"/>
</dbReference>
<feature type="domain" description="UspA" evidence="3">
    <location>
        <begin position="1"/>
        <end position="140"/>
    </location>
</feature>
<dbReference type="PIRSF" id="PIRSF006276">
    <property type="entry name" value="UspA"/>
    <property type="match status" value="1"/>
</dbReference>
<keyword evidence="2" id="KW-0963">Cytoplasm</keyword>
<comment type="subcellular location">
    <subcellularLocation>
        <location evidence="2">Cytoplasm</location>
    </subcellularLocation>
</comment>
<dbReference type="Proteomes" id="UP001200557">
    <property type="component" value="Unassembled WGS sequence"/>
</dbReference>
<dbReference type="SUPFAM" id="SSF52402">
    <property type="entry name" value="Adenine nucleotide alpha hydrolases-like"/>
    <property type="match status" value="1"/>
</dbReference>
<dbReference type="InterPro" id="IPR006016">
    <property type="entry name" value="UspA"/>
</dbReference>
<dbReference type="InterPro" id="IPR014729">
    <property type="entry name" value="Rossmann-like_a/b/a_fold"/>
</dbReference>
<evidence type="ECO:0000313" key="5">
    <source>
        <dbReference type="Proteomes" id="UP001200557"/>
    </source>
</evidence>
<comment type="caution">
    <text evidence="4">The sequence shown here is derived from an EMBL/GenBank/DDBJ whole genome shotgun (WGS) entry which is preliminary data.</text>
</comment>
<keyword evidence="5" id="KW-1185">Reference proteome</keyword>
<evidence type="ECO:0000256" key="2">
    <source>
        <dbReference type="PIRNR" id="PIRNR006276"/>
    </source>
</evidence>
<sequence length="141" mass="14958">MKRILCAIDLSHEDEAKKIIAEAEKLAGLYQASLSVMTVLPDYGSSWVGSFFKEGTLKKATEAAMGALYDVAGSATAQGDPIQHIVEVGVTYEEILATAQTVAADMIIVGAHKPDLTERLIGPNAARVARNAAVSVLVVRF</sequence>
<name>A0ABS9D0D0_9RHOB</name>
<gene>
    <name evidence="4" type="ORF">L0664_18090</name>
</gene>